<comment type="caution">
    <text evidence="2">The sequence shown here is derived from an EMBL/GenBank/DDBJ whole genome shotgun (WGS) entry which is preliminary data.</text>
</comment>
<feature type="transmembrane region" description="Helical" evidence="1">
    <location>
        <begin position="75"/>
        <end position="97"/>
    </location>
</feature>
<feature type="transmembrane region" description="Helical" evidence="1">
    <location>
        <begin position="42"/>
        <end position="68"/>
    </location>
</feature>
<keyword evidence="1" id="KW-0812">Transmembrane</keyword>
<reference evidence="2" key="1">
    <citation type="submission" date="2020-07" db="EMBL/GenBank/DDBJ databases">
        <title>Huge and variable diversity of episymbiotic CPR bacteria and DPANN archaea in groundwater ecosystems.</title>
        <authorList>
            <person name="He C.Y."/>
            <person name="Keren R."/>
            <person name="Whittaker M."/>
            <person name="Farag I.F."/>
            <person name="Doudna J."/>
            <person name="Cate J.H.D."/>
            <person name="Banfield J.F."/>
        </authorList>
    </citation>
    <scope>NUCLEOTIDE SEQUENCE</scope>
    <source>
        <strain evidence="2">NC_groundwater_1296_Ag_S-0.2um_52_80</strain>
    </source>
</reference>
<accession>A0A8T3YM76</accession>
<feature type="transmembrane region" description="Helical" evidence="1">
    <location>
        <begin position="128"/>
        <end position="154"/>
    </location>
</feature>
<evidence type="ECO:0000313" key="3">
    <source>
        <dbReference type="Proteomes" id="UP000732298"/>
    </source>
</evidence>
<protein>
    <recommendedName>
        <fullName evidence="4">VTT domain-containing protein</fullName>
    </recommendedName>
</protein>
<dbReference type="AlphaFoldDB" id="A0A8T3YM76"/>
<dbReference type="EMBL" id="JACQPB010000042">
    <property type="protein sequence ID" value="MBI4210820.1"/>
    <property type="molecule type" value="Genomic_DNA"/>
</dbReference>
<sequence>MAIRMKMKYPKLAALLLTFAAAYVFASNGEFESIRNSLESTGYAGTFAAGLFFSYGFTAAPATAALLVLGRHQNILLASLIAGLGALIADTIIFRVVRHSFEDEVKSLSREKSVTYVIERIPKPALKYLVPMLAGFIIASPLPDEIGVILLAASSNVSGKAFTFFSFALNTIGIFVILYIGTAV</sequence>
<keyword evidence="1" id="KW-0472">Membrane</keyword>
<evidence type="ECO:0008006" key="4">
    <source>
        <dbReference type="Google" id="ProtNLM"/>
    </source>
</evidence>
<gene>
    <name evidence="2" type="ORF">HY544_04925</name>
</gene>
<proteinExistence type="predicted"/>
<name>A0A8T3YM76_9ARCH</name>
<dbReference type="Proteomes" id="UP000732298">
    <property type="component" value="Unassembled WGS sequence"/>
</dbReference>
<feature type="transmembrane region" description="Helical" evidence="1">
    <location>
        <begin position="161"/>
        <end position="181"/>
    </location>
</feature>
<evidence type="ECO:0000256" key="1">
    <source>
        <dbReference type="SAM" id="Phobius"/>
    </source>
</evidence>
<keyword evidence="1" id="KW-1133">Transmembrane helix</keyword>
<organism evidence="2 3">
    <name type="scientific">Candidatus Iainarchaeum sp</name>
    <dbReference type="NCBI Taxonomy" id="3101447"/>
    <lineage>
        <taxon>Archaea</taxon>
        <taxon>Candidatus Iainarchaeota</taxon>
        <taxon>Candidatus Iainarchaeia</taxon>
        <taxon>Candidatus Iainarchaeales</taxon>
        <taxon>Candidatus Iainarchaeaceae</taxon>
        <taxon>Candidatus Iainarchaeum</taxon>
    </lineage>
</organism>
<evidence type="ECO:0000313" key="2">
    <source>
        <dbReference type="EMBL" id="MBI4210820.1"/>
    </source>
</evidence>